<name>A0A2I0WJD5_9ASPA</name>
<dbReference type="PANTHER" id="PTHR46381:SF4">
    <property type="entry name" value="PROTEIN-TYROSINE-PHOSPHATASE MKP1"/>
    <property type="match status" value="1"/>
</dbReference>
<dbReference type="GO" id="GO:0051015">
    <property type="term" value="F:actin filament binding"/>
    <property type="evidence" value="ECO:0007669"/>
    <property type="project" value="InterPro"/>
</dbReference>
<dbReference type="STRING" id="906689.A0A2I0WJD5"/>
<organism evidence="6 7">
    <name type="scientific">Dendrobium catenatum</name>
    <dbReference type="NCBI Taxonomy" id="906689"/>
    <lineage>
        <taxon>Eukaryota</taxon>
        <taxon>Viridiplantae</taxon>
        <taxon>Streptophyta</taxon>
        <taxon>Embryophyta</taxon>
        <taxon>Tracheophyta</taxon>
        <taxon>Spermatophyta</taxon>
        <taxon>Magnoliopsida</taxon>
        <taxon>Liliopsida</taxon>
        <taxon>Asparagales</taxon>
        <taxon>Orchidaceae</taxon>
        <taxon>Epidendroideae</taxon>
        <taxon>Malaxideae</taxon>
        <taxon>Dendrobiinae</taxon>
        <taxon>Dendrobium</taxon>
    </lineage>
</organism>
<feature type="compositionally biased region" description="Polar residues" evidence="3">
    <location>
        <begin position="564"/>
        <end position="577"/>
    </location>
</feature>
<dbReference type="InterPro" id="IPR057528">
    <property type="entry name" value="MPK1_C"/>
</dbReference>
<dbReference type="Gene3D" id="3.90.190.10">
    <property type="entry name" value="Protein tyrosine phosphatase superfamily"/>
    <property type="match status" value="1"/>
</dbReference>
<feature type="domain" description="Tyrosine specific protein phosphatases" evidence="5">
    <location>
        <begin position="201"/>
        <end position="262"/>
    </location>
</feature>
<keyword evidence="7" id="KW-1185">Reference proteome</keyword>
<dbReference type="InterPro" id="IPR007123">
    <property type="entry name" value="Gelsolin-like_dom"/>
</dbReference>
<keyword evidence="2" id="KW-0904">Protein phosphatase</keyword>
<accession>A0A2I0WJD5</accession>
<dbReference type="AlphaFoldDB" id="A0A2I0WJD5"/>
<evidence type="ECO:0000259" key="4">
    <source>
        <dbReference type="PROSITE" id="PS50054"/>
    </source>
</evidence>
<evidence type="ECO:0000256" key="3">
    <source>
        <dbReference type="SAM" id="MobiDB-lite"/>
    </source>
</evidence>
<evidence type="ECO:0000313" key="7">
    <source>
        <dbReference type="Proteomes" id="UP000233837"/>
    </source>
</evidence>
<sequence length="883" mass="98326">MRREEDSGAAPNAGGGRKTFWRSASWSSSRTASVPDDVATGDTSENASSNGQFRRFPPTPLTPRSNSSKARSCLPPLQPLSIARRSLDEWPKASSDDVGEWLQPPTPSGRTEASRPGEGLTVDLSSLRSQVKKDQIAFFDKECSKVADHIYLGGDSVARNREILRENGITHVLNCVGFVCAEYFKAHLVYKTLWLQDSPTEDITSILYDVFDYFEDVREQGGRVLVHCCQGVSRSTSLVIAYLMWREGQSFDDAFQFVKAARGIANPNMGFACQLLQCQKRVHAIPLSPSSGLRMYRMAPHSPYDALHLVPKMLNDPSPAALDSRGAFILHVACTIFVWIGKNCDMVIEKDAKAAAFQVVRYEKVPGPIVTVEEGEEPAEFWDAFSNPRSGLDSVAKVEKEEVESGKRPLVGKRRVEAYDVDFDLFYQAITGGVVPPFPSSGPGQETHLPARESNWSILRRKFLSRTMCRVFSDAAVIREVDPCVNRVQVLNVEPSTSPTYLSPNSFSSDSSGSSKSSSESPIISPSTSSSPLFTPSPASSSLLKPVIQPSKSSQLSHDHEQPRTNLPATISPSKGLSRSIAERRGSFSLLKLPVLNKDDSLSFRKVLGASSPTHLESTQKIFERQDCDPTLVVDDADTKDMVVEPSISKNIGEFDVKGLRGHVDIKEDHLPRDGPLRSNSLGLLDIFRESRNSMEAIVFRWPNFEKLTTFSRENLDPQEVLIFLLRNTSKDRLPFRMVYLWIGSSFKQVNRENQLNNDEDKGEGNQINWNQVGRNFLAFMGLPSDLPIKIYVSDVAFLASAAIGRVSLMQCQDGMHENTKRLHFTVQSLGTSFIPFDEACQKFAQWLFQLYSAHSPVIWYNDSSMKNIREGHHFFYVGTPIL</sequence>
<dbReference type="Gene3D" id="3.40.20.10">
    <property type="entry name" value="Severin"/>
    <property type="match status" value="1"/>
</dbReference>
<feature type="region of interest" description="Disordered" evidence="3">
    <location>
        <begin position="88"/>
        <end position="119"/>
    </location>
</feature>
<gene>
    <name evidence="6" type="primary">MKP1</name>
    <name evidence="6" type="ORF">MA16_Dca019730</name>
</gene>
<evidence type="ECO:0000256" key="1">
    <source>
        <dbReference type="ARBA" id="ARBA00022801"/>
    </source>
</evidence>
<dbReference type="SMART" id="SM00195">
    <property type="entry name" value="DSPc"/>
    <property type="match status" value="1"/>
</dbReference>
<reference evidence="6 7" key="1">
    <citation type="journal article" date="2016" name="Sci. Rep.">
        <title>The Dendrobium catenatum Lindl. genome sequence provides insights into polysaccharide synthase, floral development and adaptive evolution.</title>
        <authorList>
            <person name="Zhang G.Q."/>
            <person name="Xu Q."/>
            <person name="Bian C."/>
            <person name="Tsai W.C."/>
            <person name="Yeh C.M."/>
            <person name="Liu K.W."/>
            <person name="Yoshida K."/>
            <person name="Zhang L.S."/>
            <person name="Chang S.B."/>
            <person name="Chen F."/>
            <person name="Shi Y."/>
            <person name="Su Y.Y."/>
            <person name="Zhang Y.Q."/>
            <person name="Chen L.J."/>
            <person name="Yin Y."/>
            <person name="Lin M."/>
            <person name="Huang H."/>
            <person name="Deng H."/>
            <person name="Wang Z.W."/>
            <person name="Zhu S.L."/>
            <person name="Zhao X."/>
            <person name="Deng C."/>
            <person name="Niu S.C."/>
            <person name="Huang J."/>
            <person name="Wang M."/>
            <person name="Liu G.H."/>
            <person name="Yang H.J."/>
            <person name="Xiao X.J."/>
            <person name="Hsiao Y.Y."/>
            <person name="Wu W.L."/>
            <person name="Chen Y.Y."/>
            <person name="Mitsuda N."/>
            <person name="Ohme-Takagi M."/>
            <person name="Luo Y.B."/>
            <person name="Van de Peer Y."/>
            <person name="Liu Z.J."/>
        </authorList>
    </citation>
    <scope>NUCLEOTIDE SEQUENCE [LARGE SCALE GENOMIC DNA]</scope>
    <source>
        <tissue evidence="6">The whole plant</tissue>
    </source>
</reference>
<dbReference type="InterPro" id="IPR016130">
    <property type="entry name" value="Tyr_Pase_AS"/>
</dbReference>
<evidence type="ECO:0000259" key="5">
    <source>
        <dbReference type="PROSITE" id="PS50056"/>
    </source>
</evidence>
<dbReference type="InterPro" id="IPR007122">
    <property type="entry name" value="Villin/Gelsolin"/>
</dbReference>
<proteinExistence type="predicted"/>
<dbReference type="GO" id="GO:0004721">
    <property type="term" value="F:phosphoprotein phosphatase activity"/>
    <property type="evidence" value="ECO:0007669"/>
    <property type="project" value="UniProtKB-KW"/>
</dbReference>
<feature type="domain" description="Tyrosine-protein phosphatase" evidence="4">
    <location>
        <begin position="142"/>
        <end position="284"/>
    </location>
</feature>
<feature type="region of interest" description="Disordered" evidence="3">
    <location>
        <begin position="1"/>
        <end position="75"/>
    </location>
</feature>
<feature type="compositionally biased region" description="Low complexity" evidence="3">
    <location>
        <begin position="503"/>
        <end position="542"/>
    </location>
</feature>
<evidence type="ECO:0000256" key="2">
    <source>
        <dbReference type="ARBA" id="ARBA00022912"/>
    </source>
</evidence>
<dbReference type="PANTHER" id="PTHR46381">
    <property type="entry name" value="MKPA PROTEIN"/>
    <property type="match status" value="1"/>
</dbReference>
<dbReference type="EMBL" id="KZ502575">
    <property type="protein sequence ID" value="PKU75774.1"/>
    <property type="molecule type" value="Genomic_DNA"/>
</dbReference>
<dbReference type="InterPro" id="IPR029006">
    <property type="entry name" value="ADF-H/Gelsolin-like_dom_sf"/>
</dbReference>
<dbReference type="SUPFAM" id="SSF55753">
    <property type="entry name" value="Actin depolymerizing proteins"/>
    <property type="match status" value="1"/>
</dbReference>
<dbReference type="Pfam" id="PF00782">
    <property type="entry name" value="DSPc"/>
    <property type="match status" value="1"/>
</dbReference>
<reference evidence="6 7" key="2">
    <citation type="journal article" date="2017" name="Nature">
        <title>The Apostasia genome and the evolution of orchids.</title>
        <authorList>
            <person name="Zhang G.Q."/>
            <person name="Liu K.W."/>
            <person name="Li Z."/>
            <person name="Lohaus R."/>
            <person name="Hsiao Y.Y."/>
            <person name="Niu S.C."/>
            <person name="Wang J.Y."/>
            <person name="Lin Y.C."/>
            <person name="Xu Q."/>
            <person name="Chen L.J."/>
            <person name="Yoshida K."/>
            <person name="Fujiwara S."/>
            <person name="Wang Z.W."/>
            <person name="Zhang Y.Q."/>
            <person name="Mitsuda N."/>
            <person name="Wang M."/>
            <person name="Liu G.H."/>
            <person name="Pecoraro L."/>
            <person name="Huang H.X."/>
            <person name="Xiao X.J."/>
            <person name="Lin M."/>
            <person name="Wu X.Y."/>
            <person name="Wu W.L."/>
            <person name="Chen Y.Y."/>
            <person name="Chang S.B."/>
            <person name="Sakamoto S."/>
            <person name="Ohme-Takagi M."/>
            <person name="Yagi M."/>
            <person name="Zeng S.J."/>
            <person name="Shen C.Y."/>
            <person name="Yeh C.M."/>
            <person name="Luo Y.B."/>
            <person name="Tsai W.C."/>
            <person name="Van de Peer Y."/>
            <person name="Liu Z.J."/>
        </authorList>
    </citation>
    <scope>NUCLEOTIDE SEQUENCE [LARGE SCALE GENOMIC DNA]</scope>
    <source>
        <tissue evidence="6">The whole plant</tissue>
    </source>
</reference>
<dbReference type="PROSITE" id="PS50056">
    <property type="entry name" value="TYR_PHOSPHATASE_2"/>
    <property type="match status" value="1"/>
</dbReference>
<dbReference type="SMART" id="SM00262">
    <property type="entry name" value="GEL"/>
    <property type="match status" value="1"/>
</dbReference>
<dbReference type="Proteomes" id="UP000233837">
    <property type="component" value="Unassembled WGS sequence"/>
</dbReference>
<dbReference type="InterPro" id="IPR020422">
    <property type="entry name" value="TYR_PHOSPHATASE_DUAL_dom"/>
</dbReference>
<dbReference type="SUPFAM" id="SSF52799">
    <property type="entry name" value="(Phosphotyrosine protein) phosphatases II"/>
    <property type="match status" value="1"/>
</dbReference>
<dbReference type="Pfam" id="PF00626">
    <property type="entry name" value="Gelsolin"/>
    <property type="match status" value="1"/>
</dbReference>
<feature type="compositionally biased region" description="Polar residues" evidence="3">
    <location>
        <begin position="41"/>
        <end position="52"/>
    </location>
</feature>
<dbReference type="InterPro" id="IPR029021">
    <property type="entry name" value="Prot-tyrosine_phosphatase-like"/>
</dbReference>
<dbReference type="CDD" id="cd14498">
    <property type="entry name" value="DSP"/>
    <property type="match status" value="1"/>
</dbReference>
<dbReference type="InterPro" id="IPR000340">
    <property type="entry name" value="Dual-sp_phosphatase_cat-dom"/>
</dbReference>
<dbReference type="PROSITE" id="PS50054">
    <property type="entry name" value="TYR_PHOSPHATASE_DUAL"/>
    <property type="match status" value="1"/>
</dbReference>
<dbReference type="PROSITE" id="PS00383">
    <property type="entry name" value="TYR_PHOSPHATASE_1"/>
    <property type="match status" value="1"/>
</dbReference>
<protein>
    <submittedName>
        <fullName evidence="6">Protein-tyrosine-phosphatase MKP1</fullName>
    </submittedName>
</protein>
<feature type="region of interest" description="Disordered" evidence="3">
    <location>
        <begin position="499"/>
        <end position="578"/>
    </location>
</feature>
<dbReference type="InterPro" id="IPR000387">
    <property type="entry name" value="Tyr_Pase_dom"/>
</dbReference>
<feature type="compositionally biased region" description="Low complexity" evidence="3">
    <location>
        <begin position="21"/>
        <end position="33"/>
    </location>
</feature>
<evidence type="ECO:0000313" key="6">
    <source>
        <dbReference type="EMBL" id="PKU75774.1"/>
    </source>
</evidence>
<dbReference type="Pfam" id="PF25466">
    <property type="entry name" value="MPK1_gelsolin_C"/>
    <property type="match status" value="1"/>
</dbReference>
<keyword evidence="1" id="KW-0378">Hydrolase</keyword>